<protein>
    <submittedName>
        <fullName evidence="2">GDSL-type esterase/lipase family protein</fullName>
    </submittedName>
</protein>
<organism evidence="2 3">
    <name type="scientific">Adhaeribacter terreus</name>
    <dbReference type="NCBI Taxonomy" id="529703"/>
    <lineage>
        <taxon>Bacteria</taxon>
        <taxon>Pseudomonadati</taxon>
        <taxon>Bacteroidota</taxon>
        <taxon>Cytophagia</taxon>
        <taxon>Cytophagales</taxon>
        <taxon>Hymenobacteraceae</taxon>
        <taxon>Adhaeribacter</taxon>
    </lineage>
</organism>
<dbReference type="InterPro" id="IPR036514">
    <property type="entry name" value="SGNH_hydro_sf"/>
</dbReference>
<dbReference type="SUPFAM" id="SSF52266">
    <property type="entry name" value="SGNH hydrolase"/>
    <property type="match status" value="1"/>
</dbReference>
<evidence type="ECO:0000313" key="2">
    <source>
        <dbReference type="EMBL" id="MFC5270216.1"/>
    </source>
</evidence>
<evidence type="ECO:0000259" key="1">
    <source>
        <dbReference type="Pfam" id="PF13472"/>
    </source>
</evidence>
<feature type="domain" description="SGNH hydrolase-type esterase" evidence="1">
    <location>
        <begin position="258"/>
        <end position="404"/>
    </location>
</feature>
<dbReference type="PANTHER" id="PTHR30383">
    <property type="entry name" value="THIOESTERASE 1/PROTEASE 1/LYSOPHOSPHOLIPASE L1"/>
    <property type="match status" value="1"/>
</dbReference>
<dbReference type="Proteomes" id="UP001596161">
    <property type="component" value="Unassembled WGS sequence"/>
</dbReference>
<name>A0ABW0EB63_9BACT</name>
<sequence>MKNSAAGKVFWFVLAVRLLLAGVVSGLPADSTNQKTVGFQPPKLAQQYGFVKYGLNKIEAKDSLAMTTFYNALHALQNGTRRKVNIVHIGDSHIQADIFSGRMRTLLQETDAFENGGRGFVFPYPLARTNNPWNYKVTSTGIWSGCKNVQYAQNCNWGLAGITAETSDSSATFSIQNNSVPVSKVRIFYPVKDLTQFSVSLKASDIIYQPVRTDTLGFAEFILSAEVTEVQVLLQKTFTRQKHFTLQGISLENERPGLVYSSLGVNGAEVVSFLRSNVAFENNLAALNPDLIIISLGTNDAYGKNFNPETFKQNYGTLIQRIKKAAPQASVLFTTPGDNYRHRKYPNYSNVKATAKLYELAEETGCAVWNFYHVMGGLRSVVKWQLNGLAAKDKVHLTGKGYRLQGDLLFDAMMNDYLNFSKKAGI</sequence>
<accession>A0ABW0EB63</accession>
<comment type="caution">
    <text evidence="2">The sequence shown here is derived from an EMBL/GenBank/DDBJ whole genome shotgun (WGS) entry which is preliminary data.</text>
</comment>
<dbReference type="PANTHER" id="PTHR30383:SF29">
    <property type="entry name" value="SGNH HYDROLASE-TYPE ESTERASE DOMAIN-CONTAINING PROTEIN"/>
    <property type="match status" value="1"/>
</dbReference>
<dbReference type="RefSeq" id="WP_378016588.1">
    <property type="nucleotide sequence ID" value="NZ_JBHSKT010000003.1"/>
</dbReference>
<dbReference type="InterPro" id="IPR013830">
    <property type="entry name" value="SGNH_hydro"/>
</dbReference>
<dbReference type="InterPro" id="IPR051532">
    <property type="entry name" value="Ester_Hydrolysis_Enzymes"/>
</dbReference>
<gene>
    <name evidence="2" type="ORF">ACFPIB_06315</name>
</gene>
<dbReference type="Gene3D" id="2.60.120.1360">
    <property type="match status" value="1"/>
</dbReference>
<proteinExistence type="predicted"/>
<keyword evidence="3" id="KW-1185">Reference proteome</keyword>
<dbReference type="Gene3D" id="3.40.50.1110">
    <property type="entry name" value="SGNH hydrolase"/>
    <property type="match status" value="1"/>
</dbReference>
<reference evidence="3" key="1">
    <citation type="journal article" date="2019" name="Int. J. Syst. Evol. Microbiol.">
        <title>The Global Catalogue of Microorganisms (GCM) 10K type strain sequencing project: providing services to taxonomists for standard genome sequencing and annotation.</title>
        <authorList>
            <consortium name="The Broad Institute Genomics Platform"/>
            <consortium name="The Broad Institute Genome Sequencing Center for Infectious Disease"/>
            <person name="Wu L."/>
            <person name="Ma J."/>
        </authorList>
    </citation>
    <scope>NUCLEOTIDE SEQUENCE [LARGE SCALE GENOMIC DNA]</scope>
    <source>
        <strain evidence="3">KACC 12602</strain>
    </source>
</reference>
<dbReference type="Pfam" id="PF13472">
    <property type="entry name" value="Lipase_GDSL_2"/>
    <property type="match status" value="1"/>
</dbReference>
<evidence type="ECO:0000313" key="3">
    <source>
        <dbReference type="Proteomes" id="UP001596161"/>
    </source>
</evidence>
<dbReference type="EMBL" id="JBHSKT010000003">
    <property type="protein sequence ID" value="MFC5270216.1"/>
    <property type="molecule type" value="Genomic_DNA"/>
</dbReference>